<reference evidence="1" key="1">
    <citation type="submission" date="2023-11" db="EMBL/GenBank/DDBJ databases">
        <authorList>
            <person name="De Vega J J."/>
            <person name="De Vega J J."/>
        </authorList>
    </citation>
    <scope>NUCLEOTIDE SEQUENCE</scope>
</reference>
<dbReference type="AlphaFoldDB" id="A0AAD2Q2J5"/>
<gene>
    <name evidence="1" type="ORF">MYCIT1_LOCUS9663</name>
</gene>
<comment type="caution">
    <text evidence="1">The sequence shown here is derived from an EMBL/GenBank/DDBJ whole genome shotgun (WGS) entry which is preliminary data.</text>
</comment>
<proteinExistence type="predicted"/>
<evidence type="ECO:0000313" key="2">
    <source>
        <dbReference type="Proteomes" id="UP001295794"/>
    </source>
</evidence>
<keyword evidence="2" id="KW-1185">Reference proteome</keyword>
<sequence length="59" mass="6469">MARSRASRKRQSVDSLSTEIHSSVVVEVKIWGISLGYRTFSKQAKSTFSMPSSTKGCSS</sequence>
<dbReference type="EMBL" id="CAVNYO010000118">
    <property type="protein sequence ID" value="CAK5267282.1"/>
    <property type="molecule type" value="Genomic_DNA"/>
</dbReference>
<name>A0AAD2Q2J5_9AGAR</name>
<feature type="non-terminal residue" evidence="1">
    <location>
        <position position="1"/>
    </location>
</feature>
<evidence type="ECO:0000313" key="1">
    <source>
        <dbReference type="EMBL" id="CAK5267282.1"/>
    </source>
</evidence>
<organism evidence="1 2">
    <name type="scientific">Mycena citricolor</name>
    <dbReference type="NCBI Taxonomy" id="2018698"/>
    <lineage>
        <taxon>Eukaryota</taxon>
        <taxon>Fungi</taxon>
        <taxon>Dikarya</taxon>
        <taxon>Basidiomycota</taxon>
        <taxon>Agaricomycotina</taxon>
        <taxon>Agaricomycetes</taxon>
        <taxon>Agaricomycetidae</taxon>
        <taxon>Agaricales</taxon>
        <taxon>Marasmiineae</taxon>
        <taxon>Mycenaceae</taxon>
        <taxon>Mycena</taxon>
    </lineage>
</organism>
<protein>
    <submittedName>
        <fullName evidence="1">Uncharacterized protein</fullName>
    </submittedName>
</protein>
<dbReference type="Proteomes" id="UP001295794">
    <property type="component" value="Unassembled WGS sequence"/>
</dbReference>
<accession>A0AAD2Q2J5</accession>